<feature type="transmembrane region" description="Helical" evidence="1">
    <location>
        <begin position="144"/>
        <end position="166"/>
    </location>
</feature>
<feature type="transmembrane region" description="Helical" evidence="1">
    <location>
        <begin position="353"/>
        <end position="376"/>
    </location>
</feature>
<feature type="domain" description="Acyltransferase 3" evidence="2">
    <location>
        <begin position="18"/>
        <end position="339"/>
    </location>
</feature>
<feature type="transmembrane region" description="Helical" evidence="1">
    <location>
        <begin position="42"/>
        <end position="63"/>
    </location>
</feature>
<dbReference type="GO" id="GO:0009103">
    <property type="term" value="P:lipopolysaccharide biosynthetic process"/>
    <property type="evidence" value="ECO:0007669"/>
    <property type="project" value="TreeGrafter"/>
</dbReference>
<organism evidence="4 5">
    <name type="scientific">Massilia timonae CCUG 45783</name>
    <dbReference type="NCBI Taxonomy" id="883126"/>
    <lineage>
        <taxon>Bacteria</taxon>
        <taxon>Pseudomonadati</taxon>
        <taxon>Pseudomonadota</taxon>
        <taxon>Betaproteobacteria</taxon>
        <taxon>Burkholderiales</taxon>
        <taxon>Oxalobacteraceae</taxon>
        <taxon>Telluria group</taxon>
        <taxon>Massilia</taxon>
    </lineage>
</organism>
<feature type="transmembrane region" description="Helical" evidence="1">
    <location>
        <begin position="284"/>
        <end position="300"/>
    </location>
</feature>
<dbReference type="InterPro" id="IPR043968">
    <property type="entry name" value="SGNH"/>
</dbReference>
<feature type="transmembrane region" description="Helical" evidence="1">
    <location>
        <begin position="230"/>
        <end position="249"/>
    </location>
</feature>
<dbReference type="HOGENOM" id="CLU_005679_10_2_4"/>
<name>K9E161_9BURK</name>
<comment type="caution">
    <text evidence="4">The sequence shown here is derived from an EMBL/GenBank/DDBJ whole genome shotgun (WGS) entry which is preliminary data.</text>
</comment>
<keyword evidence="1" id="KW-0472">Membrane</keyword>
<evidence type="ECO:0000256" key="1">
    <source>
        <dbReference type="SAM" id="Phobius"/>
    </source>
</evidence>
<dbReference type="Pfam" id="PF01757">
    <property type="entry name" value="Acyl_transf_3"/>
    <property type="match status" value="1"/>
</dbReference>
<dbReference type="AlphaFoldDB" id="K9E161"/>
<evidence type="ECO:0000313" key="4">
    <source>
        <dbReference type="EMBL" id="EKU83170.1"/>
    </source>
</evidence>
<dbReference type="RefSeq" id="WP_005665420.1">
    <property type="nucleotide sequence ID" value="NZ_JH992922.1"/>
</dbReference>
<feature type="domain" description="SGNH" evidence="3">
    <location>
        <begin position="424"/>
        <end position="512"/>
    </location>
</feature>
<dbReference type="InterPro" id="IPR050879">
    <property type="entry name" value="Acyltransferase_3"/>
</dbReference>
<feature type="transmembrane region" description="Helical" evidence="1">
    <location>
        <begin position="84"/>
        <end position="103"/>
    </location>
</feature>
<dbReference type="Proteomes" id="UP000009874">
    <property type="component" value="Unassembled WGS sequence"/>
</dbReference>
<sequence>MNTAAASRHQKLTDYRPDIDGLRAVAVIAVVLYHGWPNYLPGGFIGVDIFFVISGYLITSIILSALEQDRFSILEFYARRVRRIFPALLLVLVATIGFGWIVLLPDEFKQVARHVSAGGLFVSNLLLWNEAGYFDNVGLTKPLLHLWSLGIEEQFYLLWPLMLWLMVKYRTGVLVLLCTVFAGSFMANLALTSSDATAAFYSPATRFWELMTGGIGAYLHLRFRGWSGRWAQLASIAGALLLVAGFAFIGTQDAFPGWWALLPVGGAFLLIMAGPDTVINRKLLSTRLVVATGLISYPLYLWHWPLLSYGLIVNGEKPGFLVRAGLVAAAFVLAILTYRFLELPIRRASVRGRTVRTLATGMAVMVLAGVLIHAGFIRERLHAPGAEIYLNALNDSDFPGARLSPLRYGNSLFQKVDGRAPGVTVFLGDSVMEHYGPFIGHAVSDQPGRFRSAVFATHGSCLPIPHVIPLPKYRYIRCLATVEDGYAFAKRPEVEAVVVGAAWAGYFQDPHGGSLAFDDGVRLLEFPDQLAVFVNVVVASSQAACCSASGRIRSGFNQT</sequence>
<dbReference type="InterPro" id="IPR002656">
    <property type="entry name" value="Acyl_transf_3_dom"/>
</dbReference>
<feature type="transmembrane region" description="Helical" evidence="1">
    <location>
        <begin position="320"/>
        <end position="341"/>
    </location>
</feature>
<dbReference type="eggNOG" id="COG1835">
    <property type="taxonomic scope" value="Bacteria"/>
</dbReference>
<evidence type="ECO:0008006" key="6">
    <source>
        <dbReference type="Google" id="ProtNLM"/>
    </source>
</evidence>
<dbReference type="GO" id="GO:0016020">
    <property type="term" value="C:membrane"/>
    <property type="evidence" value="ECO:0007669"/>
    <property type="project" value="TreeGrafter"/>
</dbReference>
<evidence type="ECO:0000259" key="3">
    <source>
        <dbReference type="Pfam" id="PF19040"/>
    </source>
</evidence>
<dbReference type="OrthoDB" id="9814807at2"/>
<feature type="transmembrane region" description="Helical" evidence="1">
    <location>
        <begin position="21"/>
        <end position="36"/>
    </location>
</feature>
<dbReference type="PANTHER" id="PTHR23028:SF53">
    <property type="entry name" value="ACYL_TRANSF_3 DOMAIN-CONTAINING PROTEIN"/>
    <property type="match status" value="1"/>
</dbReference>
<evidence type="ECO:0000259" key="2">
    <source>
        <dbReference type="Pfam" id="PF01757"/>
    </source>
</evidence>
<gene>
    <name evidence="4" type="ORF">HMPREF9710_01568</name>
</gene>
<dbReference type="PANTHER" id="PTHR23028">
    <property type="entry name" value="ACETYLTRANSFERASE"/>
    <property type="match status" value="1"/>
</dbReference>
<keyword evidence="1" id="KW-1133">Transmembrane helix</keyword>
<feature type="transmembrane region" description="Helical" evidence="1">
    <location>
        <begin position="173"/>
        <end position="192"/>
    </location>
</feature>
<proteinExistence type="predicted"/>
<accession>K9E161</accession>
<dbReference type="EMBL" id="AGZI01000017">
    <property type="protein sequence ID" value="EKU83170.1"/>
    <property type="molecule type" value="Genomic_DNA"/>
</dbReference>
<evidence type="ECO:0000313" key="5">
    <source>
        <dbReference type="Proteomes" id="UP000009874"/>
    </source>
</evidence>
<feature type="transmembrane region" description="Helical" evidence="1">
    <location>
        <begin position="255"/>
        <end position="272"/>
    </location>
</feature>
<keyword evidence="1" id="KW-0812">Transmembrane</keyword>
<keyword evidence="5" id="KW-1185">Reference proteome</keyword>
<dbReference type="GO" id="GO:0016747">
    <property type="term" value="F:acyltransferase activity, transferring groups other than amino-acyl groups"/>
    <property type="evidence" value="ECO:0007669"/>
    <property type="project" value="InterPro"/>
</dbReference>
<dbReference type="Pfam" id="PF19040">
    <property type="entry name" value="SGNH"/>
    <property type="match status" value="1"/>
</dbReference>
<feature type="transmembrane region" description="Helical" evidence="1">
    <location>
        <begin position="198"/>
        <end position="218"/>
    </location>
</feature>
<reference evidence="4 5" key="1">
    <citation type="submission" date="2012-09" db="EMBL/GenBank/DDBJ databases">
        <title>The Genome Sequence of Massilia timonae CCUG 45783.</title>
        <authorList>
            <consortium name="The Broad Institute Genome Sequencing Platform"/>
            <person name="Earl A."/>
            <person name="Ward D."/>
            <person name="Feldgarden M."/>
            <person name="Gevers D."/>
            <person name="Huys G."/>
            <person name="Walker B."/>
            <person name="Young S.K."/>
            <person name="Zeng Q."/>
            <person name="Gargeya S."/>
            <person name="Fitzgerald M."/>
            <person name="Haas B."/>
            <person name="Abouelleil A."/>
            <person name="Alvarado L."/>
            <person name="Arachchi H.M."/>
            <person name="Berlin A.M."/>
            <person name="Chapman S.B."/>
            <person name="Goldberg J."/>
            <person name="Griggs A."/>
            <person name="Gujja S."/>
            <person name="Hansen M."/>
            <person name="Howarth C."/>
            <person name="Imamovic A."/>
            <person name="Larimer J."/>
            <person name="McCowen C."/>
            <person name="Montmayeur A."/>
            <person name="Murphy C."/>
            <person name="Neiman D."/>
            <person name="Pearson M."/>
            <person name="Priest M."/>
            <person name="Roberts A."/>
            <person name="Saif S."/>
            <person name="Shea T."/>
            <person name="Sisk P."/>
            <person name="Sykes S."/>
            <person name="Wortman J."/>
            <person name="Nusbaum C."/>
            <person name="Birren B."/>
        </authorList>
    </citation>
    <scope>NUCLEOTIDE SEQUENCE [LARGE SCALE GENOMIC DNA]</scope>
    <source>
        <strain evidence="4 5">CCUG 45783</strain>
    </source>
</reference>
<protein>
    <recommendedName>
        <fullName evidence="6">Acyltransferase 3 domain-containing protein</fullName>
    </recommendedName>
</protein>